<reference evidence="11" key="2">
    <citation type="submission" date="2025-08" db="UniProtKB">
        <authorList>
            <consortium name="Ensembl"/>
        </authorList>
    </citation>
    <scope>IDENTIFICATION</scope>
</reference>
<evidence type="ECO:0000313" key="11">
    <source>
        <dbReference type="Ensembl" id="ENSENLP00000019703.1"/>
    </source>
</evidence>
<feature type="coiled-coil region" evidence="8">
    <location>
        <begin position="416"/>
        <end position="443"/>
    </location>
</feature>
<organism evidence="11 12">
    <name type="scientific">Echeneis naucrates</name>
    <name type="common">Live sharksucker</name>
    <dbReference type="NCBI Taxonomy" id="173247"/>
    <lineage>
        <taxon>Eukaryota</taxon>
        <taxon>Metazoa</taxon>
        <taxon>Chordata</taxon>
        <taxon>Craniata</taxon>
        <taxon>Vertebrata</taxon>
        <taxon>Euteleostomi</taxon>
        <taxon>Actinopterygii</taxon>
        <taxon>Neopterygii</taxon>
        <taxon>Teleostei</taxon>
        <taxon>Neoteleostei</taxon>
        <taxon>Acanthomorphata</taxon>
        <taxon>Carangaria</taxon>
        <taxon>Carangiformes</taxon>
        <taxon>Echeneidae</taxon>
        <taxon>Echeneis</taxon>
    </lineage>
</organism>
<dbReference type="Pfam" id="PF00805">
    <property type="entry name" value="Pentapeptide"/>
    <property type="match status" value="1"/>
</dbReference>
<dbReference type="PANTHER" id="PTHR14453:SF107">
    <property type="entry name" value="POLY [ADP-RIBOSE] POLYMERASE"/>
    <property type="match status" value="1"/>
</dbReference>
<name>A0A665UJ46_ECHNA</name>
<keyword evidence="2 7" id="KW-0328">Glycosyltransferase</keyword>
<evidence type="ECO:0000259" key="9">
    <source>
        <dbReference type="PROSITE" id="PS51059"/>
    </source>
</evidence>
<sequence length="1453" mass="159340">MDEYQYPLFFEAKDLTDREREKIRRHFQKKRDSGGGECGVIEKAGGNMYKISFKEKDDQERVLQRKFHTISLPSGDVCLTVSRTSSPDQPGTQTFTKTNTKSLEKIFRMDIYLLHYLRDNAKANKVLQKSLSAIDCTLEFNIDDEEVVVRGDIEKGLGGAFGASEKWEIQVDRVFIGLTERYISHHVLEPKQVRLLQQDLSFVTDDVKVYSEIGYSVIVGEAQAVKEKIEILEKSTPTRTEVPITGKQFTLIEEEFTREMSARHPDVQIHQSDNLIIMEGPDNGVQSGAKKLFEMMKNIKEKRVKLPTDLLTFISSSGAASKFQARFQQNLRNPVFLEVASDLLLSSLSSGALDEAWAALQRDLKVDTVKLHSAAHLDRIKEILNKAKDVANNRELRVNFSVIPGVGGPSETKVRIVGYSENVKKLKDVLQEYQMNHVETEETVNLPHPEMVDCFDRIRHLIGMNQTKVTLRASSSPRPHVLVSGPRCHVQEAHQALTSALASLAVDTLVLDGPGAQRFFQTDGKVGKDLVESSCQVLIKEQQGVNSQSLSASSLSASSLSGSILSGSSLSGSILSSSGSSSSILSGSILSGSILSGSILSSSILSSSILSSSILSGSILSSSGSSSFSATSGLSSAGLHHNTSGNIAVDKISLMIKISNLEDEKVNAMVAPMINKKLTSTNIGKSLLSKAGNLLQSNFNAAAGSAVSPGAVIQVTGPPSLGLTKLFFIECLPWDGATGQSVQALSNGLKRCLELCVQQGLTSVAFPIIGPGIKLKYPPREATQVLTESIYQFGVSASSGSLNTIHVVLKPGYPDTEECYHDVYTQFSSNMNVGGRVIFRSLTSDLDDVQMKMGRATIRLVFGDITNETTDAIVNTTDFVNFQNDGVCKDILTVAGPQVEAQLRAANVTRGEVFTTPPGSFPCKALLHVCGERDAGLTELLVCRIIQLCISSGHKSVAIPAIGAGTGGLDACVVAGAILRGIKTATSSSTFHHLTDIRLILIKIDVFLEFKKEAMQKYSSAVINRVSAPQMSSLQQRLQQRVQNIQQLQQLVQQKQQQQTPRSLSADPSILQSSVTDQKSSFLFVGLSRQDVDKAMAKLQDLYQTQCSKQTFTKERLEGLTQDDMEDLKQLVETEGVRVQMDQSGPGSLMVSGLKDAVNQVTQKINTILQDNLRREVRAKEEEELYGRVAWCILGVNGNWERLPKKANHELENNGAAGGIVDTNNIQWTVDLQRMEAKRPGQTAKLKQLKNLPDFTFPLYWDNMAAGENMKVVVLDPSSAEYRTVKEAFKRTAAKTVIRIERLQNIHLRRGYEVQKKQISDKTGRNSAGEKLLYHGTTQDNCDSIMKTGFNRSFAGQNATAYGDGTYFAVDASYSANTVYSKPAADGSQMMFVARVLTGLYTVGKYGMKAPPAFNSQQPHDRYDSVVDNTQKPSMYVAFHDHQAYPDYLITFK</sequence>
<dbReference type="Proteomes" id="UP000472264">
    <property type="component" value="Chromosome 18"/>
</dbReference>
<dbReference type="InterPro" id="IPR002589">
    <property type="entry name" value="Macro_dom"/>
</dbReference>
<keyword evidence="3 7" id="KW-0808">Transferase</keyword>
<keyword evidence="4 7" id="KW-0520">NAD</keyword>
<gene>
    <name evidence="11" type="primary">LOC115058684</name>
</gene>
<evidence type="ECO:0000256" key="7">
    <source>
        <dbReference type="RuleBase" id="RU362114"/>
    </source>
</evidence>
<keyword evidence="12" id="KW-1185">Reference proteome</keyword>
<keyword evidence="5" id="KW-0539">Nucleus</keyword>
<dbReference type="SMART" id="SM00506">
    <property type="entry name" value="A1pp"/>
    <property type="match status" value="1"/>
</dbReference>
<dbReference type="Pfam" id="PF23222">
    <property type="entry name" value="RRM_PARP14_1"/>
    <property type="match status" value="1"/>
</dbReference>
<dbReference type="Gene3D" id="3.30.70.330">
    <property type="match status" value="1"/>
</dbReference>
<dbReference type="SUPFAM" id="SSF56399">
    <property type="entry name" value="ADP-ribosylation"/>
    <property type="match status" value="1"/>
</dbReference>
<dbReference type="CDD" id="cd01439">
    <property type="entry name" value="TCCD_inducible_PARP_like"/>
    <property type="match status" value="1"/>
</dbReference>
<evidence type="ECO:0000256" key="1">
    <source>
        <dbReference type="ARBA" id="ARBA00004123"/>
    </source>
</evidence>
<dbReference type="EC" id="2.4.2.-" evidence="7"/>
<dbReference type="PROSITE" id="PS51059">
    <property type="entry name" value="PARP_CATALYTIC"/>
    <property type="match status" value="1"/>
</dbReference>
<evidence type="ECO:0000256" key="4">
    <source>
        <dbReference type="ARBA" id="ARBA00023027"/>
    </source>
</evidence>
<dbReference type="RefSeq" id="XP_029381986.1">
    <property type="nucleotide sequence ID" value="XM_029526126.1"/>
</dbReference>
<evidence type="ECO:0000256" key="3">
    <source>
        <dbReference type="ARBA" id="ARBA00022679"/>
    </source>
</evidence>
<evidence type="ECO:0000313" key="12">
    <source>
        <dbReference type="Proteomes" id="UP000472264"/>
    </source>
</evidence>
<dbReference type="InterPro" id="IPR012317">
    <property type="entry name" value="Poly(ADP-ribose)pol_cat_dom"/>
</dbReference>
<evidence type="ECO:0000256" key="6">
    <source>
        <dbReference type="ARBA" id="ARBA00024347"/>
    </source>
</evidence>
<proteinExistence type="inferred from homology"/>
<feature type="coiled-coil region" evidence="8">
    <location>
        <begin position="1031"/>
        <end position="1058"/>
    </location>
</feature>
<evidence type="ECO:0000256" key="2">
    <source>
        <dbReference type="ARBA" id="ARBA00022676"/>
    </source>
</evidence>
<dbReference type="InterPro" id="IPR052056">
    <property type="entry name" value="Mono-ARTD/PARP"/>
</dbReference>
<dbReference type="Gene3D" id="2.160.20.80">
    <property type="entry name" value="E3 ubiquitin-protein ligase SopA"/>
    <property type="match status" value="1"/>
</dbReference>
<evidence type="ECO:0000256" key="5">
    <source>
        <dbReference type="ARBA" id="ARBA00023242"/>
    </source>
</evidence>
<dbReference type="GO" id="GO:0005737">
    <property type="term" value="C:cytoplasm"/>
    <property type="evidence" value="ECO:0007669"/>
    <property type="project" value="TreeGrafter"/>
</dbReference>
<feature type="domain" description="PARP catalytic" evidence="9">
    <location>
        <begin position="1257"/>
        <end position="1453"/>
    </location>
</feature>
<comment type="subcellular location">
    <subcellularLocation>
        <location evidence="1">Nucleus</location>
    </subcellularLocation>
</comment>
<dbReference type="GO" id="GO:0003714">
    <property type="term" value="F:transcription corepressor activity"/>
    <property type="evidence" value="ECO:0007669"/>
    <property type="project" value="TreeGrafter"/>
</dbReference>
<evidence type="ECO:0000256" key="8">
    <source>
        <dbReference type="SAM" id="Coils"/>
    </source>
</evidence>
<dbReference type="Gene3D" id="3.40.220.10">
    <property type="entry name" value="Leucine Aminopeptidase, subunit E, domain 1"/>
    <property type="match status" value="2"/>
</dbReference>
<dbReference type="InterPro" id="IPR012677">
    <property type="entry name" value="Nucleotide-bd_a/b_plait_sf"/>
</dbReference>
<dbReference type="OrthoDB" id="6133115at2759"/>
<dbReference type="InterPro" id="IPR043472">
    <property type="entry name" value="Macro_dom-like"/>
</dbReference>
<dbReference type="Pfam" id="PF00644">
    <property type="entry name" value="PARP"/>
    <property type="match status" value="1"/>
</dbReference>
<feature type="domain" description="Macro" evidence="10">
    <location>
        <begin position="641"/>
        <end position="828"/>
    </location>
</feature>
<dbReference type="Pfam" id="PF01661">
    <property type="entry name" value="Macro"/>
    <property type="match status" value="2"/>
</dbReference>
<dbReference type="GO" id="GO:0070212">
    <property type="term" value="P:protein poly-ADP-ribosylation"/>
    <property type="evidence" value="ECO:0007669"/>
    <property type="project" value="TreeGrafter"/>
</dbReference>
<protein>
    <recommendedName>
        <fullName evidence="7">Poly [ADP-ribose] polymerase</fullName>
        <shortName evidence="7">PARP</shortName>
        <ecNumber evidence="7">2.4.2.-</ecNumber>
    </recommendedName>
</protein>
<feature type="domain" description="Macro" evidence="10">
    <location>
        <begin position="845"/>
        <end position="1026"/>
    </location>
</feature>
<dbReference type="Gene3D" id="3.90.228.10">
    <property type="match status" value="1"/>
</dbReference>
<dbReference type="SUPFAM" id="SSF141571">
    <property type="entry name" value="Pentapeptide repeat-like"/>
    <property type="match status" value="1"/>
</dbReference>
<dbReference type="GeneID" id="115058684"/>
<dbReference type="GO" id="GO:0003950">
    <property type="term" value="F:NAD+ poly-ADP-ribosyltransferase activity"/>
    <property type="evidence" value="ECO:0007669"/>
    <property type="project" value="UniProtKB-UniRule"/>
</dbReference>
<dbReference type="PANTHER" id="PTHR14453">
    <property type="entry name" value="PARP/ZINC FINGER CCCH TYPE DOMAIN CONTAINING PROTEIN"/>
    <property type="match status" value="1"/>
</dbReference>
<dbReference type="GO" id="GO:1990404">
    <property type="term" value="F:NAD+-protein mono-ADP-ribosyltransferase activity"/>
    <property type="evidence" value="ECO:0007669"/>
    <property type="project" value="TreeGrafter"/>
</dbReference>
<dbReference type="InParanoid" id="A0A665UJ46"/>
<dbReference type="InterPro" id="IPR057051">
    <property type="entry name" value="PARP14_RPM_1"/>
</dbReference>
<dbReference type="GO" id="GO:0010629">
    <property type="term" value="P:negative regulation of gene expression"/>
    <property type="evidence" value="ECO:0007669"/>
    <property type="project" value="TreeGrafter"/>
</dbReference>
<dbReference type="FunFam" id="3.90.228.10:FF:000008">
    <property type="entry name" value="Poly [ADP-ribose] polymerase"/>
    <property type="match status" value="1"/>
</dbReference>
<dbReference type="PROSITE" id="PS51154">
    <property type="entry name" value="MACRO"/>
    <property type="match status" value="2"/>
</dbReference>
<reference evidence="11" key="1">
    <citation type="submission" date="2021-04" db="EMBL/GenBank/DDBJ databases">
        <authorList>
            <consortium name="Wellcome Sanger Institute Data Sharing"/>
        </authorList>
    </citation>
    <scope>NUCLEOTIDE SEQUENCE [LARGE SCALE GENOMIC DNA]</scope>
</reference>
<dbReference type="InterPro" id="IPR001646">
    <property type="entry name" value="5peptide_repeat"/>
</dbReference>
<dbReference type="SUPFAM" id="SSF52949">
    <property type="entry name" value="Macro domain-like"/>
    <property type="match status" value="2"/>
</dbReference>
<comment type="similarity">
    <text evidence="6">Belongs to the ARTD/PARP family.</text>
</comment>
<keyword evidence="8" id="KW-0175">Coiled coil</keyword>
<reference evidence="11" key="3">
    <citation type="submission" date="2025-09" db="UniProtKB">
        <authorList>
            <consortium name="Ensembl"/>
        </authorList>
    </citation>
    <scope>IDENTIFICATION</scope>
</reference>
<dbReference type="Ensembl" id="ENSENLT00000020422.1">
    <property type="protein sequence ID" value="ENSENLP00000019703.1"/>
    <property type="gene ID" value="ENSENLG00000009018.1"/>
</dbReference>
<accession>A0A665UJ46</accession>
<evidence type="ECO:0000259" key="10">
    <source>
        <dbReference type="PROSITE" id="PS51154"/>
    </source>
</evidence>
<dbReference type="GO" id="GO:0005634">
    <property type="term" value="C:nucleus"/>
    <property type="evidence" value="ECO:0007669"/>
    <property type="project" value="UniProtKB-SubCell"/>
</dbReference>